<dbReference type="EMBL" id="BKCJ010039933">
    <property type="protein sequence ID" value="GEV95463.1"/>
    <property type="molecule type" value="Genomic_DNA"/>
</dbReference>
<name>A0A699GRB7_TANCI</name>
<feature type="compositionally biased region" description="Basic and acidic residues" evidence="2">
    <location>
        <begin position="452"/>
        <end position="467"/>
    </location>
</feature>
<reference evidence="3" key="1">
    <citation type="journal article" date="2019" name="Sci. Rep.">
        <title>Draft genome of Tanacetum cinerariifolium, the natural source of mosquito coil.</title>
        <authorList>
            <person name="Yamashiro T."/>
            <person name="Shiraishi A."/>
            <person name="Satake H."/>
            <person name="Nakayama K."/>
        </authorList>
    </citation>
    <scope>NUCLEOTIDE SEQUENCE</scope>
</reference>
<dbReference type="Pfam" id="PF14223">
    <property type="entry name" value="Retrotran_gag_2"/>
    <property type="match status" value="1"/>
</dbReference>
<feature type="coiled-coil region" evidence="1">
    <location>
        <begin position="1486"/>
        <end position="1523"/>
    </location>
</feature>
<proteinExistence type="predicted"/>
<accession>A0A699GRB7</accession>
<feature type="coiled-coil region" evidence="1">
    <location>
        <begin position="1337"/>
        <end position="1385"/>
    </location>
</feature>
<organism evidence="3">
    <name type="scientific">Tanacetum cinerariifolium</name>
    <name type="common">Dalmatian daisy</name>
    <name type="synonym">Chrysanthemum cinerariifolium</name>
    <dbReference type="NCBI Taxonomy" id="118510"/>
    <lineage>
        <taxon>Eukaryota</taxon>
        <taxon>Viridiplantae</taxon>
        <taxon>Streptophyta</taxon>
        <taxon>Embryophyta</taxon>
        <taxon>Tracheophyta</taxon>
        <taxon>Spermatophyta</taxon>
        <taxon>Magnoliopsida</taxon>
        <taxon>eudicotyledons</taxon>
        <taxon>Gunneridae</taxon>
        <taxon>Pentapetalae</taxon>
        <taxon>asterids</taxon>
        <taxon>campanulids</taxon>
        <taxon>Asterales</taxon>
        <taxon>Asteraceae</taxon>
        <taxon>Asteroideae</taxon>
        <taxon>Anthemideae</taxon>
        <taxon>Anthemidinae</taxon>
        <taxon>Tanacetum</taxon>
    </lineage>
</organism>
<feature type="region of interest" description="Disordered" evidence="2">
    <location>
        <begin position="766"/>
        <end position="787"/>
    </location>
</feature>
<feature type="region of interest" description="Disordered" evidence="2">
    <location>
        <begin position="452"/>
        <end position="473"/>
    </location>
</feature>
<feature type="coiled-coil region" evidence="1">
    <location>
        <begin position="958"/>
        <end position="985"/>
    </location>
</feature>
<gene>
    <name evidence="3" type="ORF">Tci_167440</name>
</gene>
<keyword evidence="1" id="KW-0175">Coiled coil</keyword>
<feature type="compositionally biased region" description="Polar residues" evidence="2">
    <location>
        <begin position="766"/>
        <end position="780"/>
    </location>
</feature>
<evidence type="ECO:0000256" key="2">
    <source>
        <dbReference type="SAM" id="MobiDB-lite"/>
    </source>
</evidence>
<protein>
    <submittedName>
        <fullName evidence="3">Uncharacterized protein</fullName>
    </submittedName>
</protein>
<evidence type="ECO:0000256" key="1">
    <source>
        <dbReference type="SAM" id="Coils"/>
    </source>
</evidence>
<sequence length="1546" mass="174747">MTQLTSMCEMACQFVQKKLKEKRIEEEQAAKAQNSKILACSDDDKDYNSAITPNEPVDSLSMGDEHFNTIWVTESDEFIKSYVENLIPTPSESKGENGCDVLACFTTFSNILFDAEYEFDSVDDQLLSDEDFSTEIFSNPLFEEEINSMRIDQHHFNAEFDLIESLLNRDSFIFSSFSKINSLLDEFAGELTLLKSILPGIDDTNCHPENEIRLIERLLYDNSSPRPPKEFVSKNSNADIESFSPSPIPVKDSDSYMEEINLSFNPDDPMPPGIEDDDDDSEEDNLFLERLLHDDPIPLPDTLDFDFSNVVRVFLPFFTYPVTSAILLSSRSEDTIFDPDISNYHSLEPGVSHWSGTFMKFNESPMEILSSTFVILVVQYSWKCEDSFQRILSSKSSFPQLQLGINLLHLAGSQPMLKYKAEDGVIISIPPLVGGVADVVVEIKGTGVKENKENDKIGTKQDKNEKRGKARQCRRPITVEKEEKEKKYKFKGPILAIPRSCIDSRTNTGAYIAIHSKINHKGQNCQLFKVNIKDIYMDNGPSSLKKWKSKFFLIYRKAIPDHLTWRHSHSCVFDDLPVDDYDRNDVERLRVLLICLYEMRDEVLVHSGLSFVWSNKECDPGDAKIVEEPHHLFEPLLERVPSHTIVPIAEDALTLLPTPGEVAVAQLDPCLARKRLKKRALEDGSNALELGQAEGLNEADITGFCAKLEDSMERDDGTSIRDASVPTPCLDEFHAALAHVASLAGGALFEVTQIIPNKLARSTTPISIAPPSNNEASNQVPLDHASDESASTTIKYLILSEASRRGPRISIPHFQKGLTEKYPLFIALCTALLGPSCIPYDPICISLTRYLACYGPMHQSSGPRNLFLIYSWISVIQSIDYELWEVIENGASSPKTKVVKGVTTEVPITTAEEKAQRRLELLEAIEKRFSKNAATKKTQSNLLKQQYENFTAPSSKTLDQAFDRLQKLVSQLELLEEKLLQEDVNQKLLRSLSPEWNTHVVMWRNKADLDTMSMDDLYNNLKVYEPEVNTAQAVNTAHEVSTASTQVNAAYSINIDNLSDAIICAFFSSQPNSPQLIHEDVEQIHPDDMEEMDLRWQMVMFTMRARRECRALRNQDNKHKESSRRSVHVETSTFTTLVSCDGLGGYDLSDQAEEGPNYALMAFLSLSFESELSNDFICLKSCLETIKLLKYQNDQLLKDLKKSKLMVLVSPPYTRNFMPPTPGFSFTSLDEFVNKHVVENCKAKSSEEEPKFWSTAMAKTINGEAQLHAKVDGKKIIVTKSFVRRDLRLADEEDEAVYKELGDRLVRAATPAFSLEAEQDSGGGPRCQETIGDSLKLDELMELCTTLQTKVLDLEKTTTTQRHEIDSLKRRLKKLEKKNRSRTHRLKRLYKLSLTARVGSSGDEKSLGEDASKQGRRIDAIDADEEITLVSVQDEVVSSDADKEIFDMDVFAGRSTTTTISSQQTQDNGKRIMIEELVKPKKKDQIRLDEKAAKKLQAEFNEEERLAREKAKKEERANIALNEEWDDIQVKIDADHQLDERLKAQE</sequence>
<comment type="caution">
    <text evidence="3">The sequence shown here is derived from an EMBL/GenBank/DDBJ whole genome shotgun (WGS) entry which is preliminary data.</text>
</comment>
<evidence type="ECO:0000313" key="3">
    <source>
        <dbReference type="EMBL" id="GEV95463.1"/>
    </source>
</evidence>